<protein>
    <recommendedName>
        <fullName evidence="3">Reverse transcriptase domain-containing protein</fullName>
    </recommendedName>
</protein>
<sequence length="384" mass="43245">MTWDSRDKVKLFMSIKIDLEKAYDRLSLDFIRDTLVTARFPSNLSAVREGIWRSIQAGRHGSPISHLMFADDLLLFSEASMEQVQVIKNVLDAFCAALGQKANSAKSLLFFSRNVPPDLNFIWGHLADQRKLHLKYVRRVDEGLKLNIFSSDSWLWKAIARAWNQVSEGATWAVSRGDRARFWEDSWIPNCRPLLDLSRREVPADLRGRPVADFVDVNGSWNWNVISDWLDHSSMLKVAAVVPPKASMETDLLFWSKDASGSFSVSYAYLLLCPMCAPKFRLVGVRMRAPKCNAAWECPPSQGGVTDAREKKSPLLVYDPMVEGRQVGLLGSGPNWAGGLDWADGGELGRTEPNWTSIGLGRWRRIGPRCWVRAELLDAHGLGR</sequence>
<reference evidence="1 2" key="1">
    <citation type="submission" date="2017-11" db="EMBL/GenBank/DDBJ databases">
        <title>De-novo sequencing of pomegranate (Punica granatum L.) genome.</title>
        <authorList>
            <person name="Akparov Z."/>
            <person name="Amiraslanov A."/>
            <person name="Hajiyeva S."/>
            <person name="Abbasov M."/>
            <person name="Kaur K."/>
            <person name="Hamwieh A."/>
            <person name="Solovyev V."/>
            <person name="Salamov A."/>
            <person name="Braich B."/>
            <person name="Kosarev P."/>
            <person name="Mahmoud A."/>
            <person name="Hajiyev E."/>
            <person name="Babayeva S."/>
            <person name="Izzatullayeva V."/>
            <person name="Mammadov A."/>
            <person name="Mammadov A."/>
            <person name="Sharifova S."/>
            <person name="Ojaghi J."/>
            <person name="Eynullazada K."/>
            <person name="Bayramov B."/>
            <person name="Abdulazimova A."/>
            <person name="Shahmuradov I."/>
        </authorList>
    </citation>
    <scope>NUCLEOTIDE SEQUENCE [LARGE SCALE GENOMIC DNA]</scope>
    <source>
        <strain evidence="2">cv. AG2017</strain>
        <tissue evidence="1">Leaf</tissue>
    </source>
</reference>
<keyword evidence="2" id="KW-1185">Reference proteome</keyword>
<dbReference type="Proteomes" id="UP000233551">
    <property type="component" value="Unassembled WGS sequence"/>
</dbReference>
<dbReference type="EMBL" id="PGOL01002569">
    <property type="protein sequence ID" value="PKI46826.1"/>
    <property type="molecule type" value="Genomic_DNA"/>
</dbReference>
<evidence type="ECO:0008006" key="3">
    <source>
        <dbReference type="Google" id="ProtNLM"/>
    </source>
</evidence>
<proteinExistence type="predicted"/>
<organism evidence="1 2">
    <name type="scientific">Punica granatum</name>
    <name type="common">Pomegranate</name>
    <dbReference type="NCBI Taxonomy" id="22663"/>
    <lineage>
        <taxon>Eukaryota</taxon>
        <taxon>Viridiplantae</taxon>
        <taxon>Streptophyta</taxon>
        <taxon>Embryophyta</taxon>
        <taxon>Tracheophyta</taxon>
        <taxon>Spermatophyta</taxon>
        <taxon>Magnoliopsida</taxon>
        <taxon>eudicotyledons</taxon>
        <taxon>Gunneridae</taxon>
        <taxon>Pentapetalae</taxon>
        <taxon>rosids</taxon>
        <taxon>malvids</taxon>
        <taxon>Myrtales</taxon>
        <taxon>Lythraceae</taxon>
        <taxon>Punica</taxon>
    </lineage>
</organism>
<gene>
    <name evidence="1" type="ORF">CRG98_032764</name>
</gene>
<comment type="caution">
    <text evidence="1">The sequence shown here is derived from an EMBL/GenBank/DDBJ whole genome shotgun (WGS) entry which is preliminary data.</text>
</comment>
<name>A0A2I0ITT5_PUNGR</name>
<accession>A0A2I0ITT5</accession>
<evidence type="ECO:0000313" key="2">
    <source>
        <dbReference type="Proteomes" id="UP000233551"/>
    </source>
</evidence>
<evidence type="ECO:0000313" key="1">
    <source>
        <dbReference type="EMBL" id="PKI46826.1"/>
    </source>
</evidence>
<dbReference type="AlphaFoldDB" id="A0A2I0ITT5"/>